<dbReference type="OrthoDB" id="5957813at2759"/>
<keyword evidence="4" id="KW-0808">Transferase</keyword>
<evidence type="ECO:0000256" key="9">
    <source>
        <dbReference type="ARBA" id="ARBA00023136"/>
    </source>
</evidence>
<evidence type="ECO:0000256" key="2">
    <source>
        <dbReference type="ARBA" id="ARBA00008661"/>
    </source>
</evidence>
<evidence type="ECO:0000256" key="6">
    <source>
        <dbReference type="ARBA" id="ARBA00022968"/>
    </source>
</evidence>
<dbReference type="GO" id="GO:0016758">
    <property type="term" value="F:hexosyltransferase activity"/>
    <property type="evidence" value="ECO:0007669"/>
    <property type="project" value="InterPro"/>
</dbReference>
<evidence type="ECO:0000256" key="10">
    <source>
        <dbReference type="RuleBase" id="RU363063"/>
    </source>
</evidence>
<evidence type="ECO:0000313" key="12">
    <source>
        <dbReference type="Proteomes" id="UP000277928"/>
    </source>
</evidence>
<dbReference type="OMA" id="MWKALHN"/>
<keyword evidence="3 10" id="KW-0328">Glycosyltransferase</keyword>
<gene>
    <name evidence="11" type="ORF">NLS_LOCUS6737</name>
</gene>
<evidence type="ECO:0000256" key="4">
    <source>
        <dbReference type="ARBA" id="ARBA00022679"/>
    </source>
</evidence>
<reference evidence="11 12" key="1">
    <citation type="submission" date="2018-08" db="EMBL/GenBank/DDBJ databases">
        <authorList>
            <person name="Laetsch R D."/>
            <person name="Stevens L."/>
            <person name="Kumar S."/>
            <person name="Blaxter L. M."/>
        </authorList>
    </citation>
    <scope>NUCLEOTIDE SEQUENCE [LARGE SCALE GENOMIC DNA]</scope>
</reference>
<dbReference type="GO" id="GO:0008194">
    <property type="term" value="F:UDP-glycosyltransferase activity"/>
    <property type="evidence" value="ECO:0007669"/>
    <property type="project" value="TreeGrafter"/>
</dbReference>
<accession>A0A3P6U0M7</accession>
<name>A0A3P6U0M7_LITSI</name>
<keyword evidence="7" id="KW-1133">Transmembrane helix</keyword>
<proteinExistence type="inferred from homology"/>
<keyword evidence="6" id="KW-0735">Signal-anchor</keyword>
<comment type="subcellular location">
    <subcellularLocation>
        <location evidence="1 10">Golgi apparatus membrane</location>
        <topology evidence="1 10">Single-pass type II membrane protein</topology>
    </subcellularLocation>
</comment>
<evidence type="ECO:0000313" key="11">
    <source>
        <dbReference type="EMBL" id="VDK84630.1"/>
    </source>
</evidence>
<dbReference type="Proteomes" id="UP000277928">
    <property type="component" value="Unassembled WGS sequence"/>
</dbReference>
<evidence type="ECO:0000256" key="3">
    <source>
        <dbReference type="ARBA" id="ARBA00022676"/>
    </source>
</evidence>
<keyword evidence="12" id="KW-1185">Reference proteome</keyword>
<dbReference type="PANTHER" id="PTHR11214">
    <property type="entry name" value="BETA-1,3-N-ACETYLGLUCOSAMINYLTRANSFERASE"/>
    <property type="match status" value="1"/>
</dbReference>
<evidence type="ECO:0000256" key="8">
    <source>
        <dbReference type="ARBA" id="ARBA00023034"/>
    </source>
</evidence>
<comment type="similarity">
    <text evidence="2 10">Belongs to the glycosyltransferase 31 family.</text>
</comment>
<dbReference type="InterPro" id="IPR002659">
    <property type="entry name" value="Glyco_trans_31"/>
</dbReference>
<organism evidence="11 12">
    <name type="scientific">Litomosoides sigmodontis</name>
    <name type="common">Filarial nematode worm</name>
    <dbReference type="NCBI Taxonomy" id="42156"/>
    <lineage>
        <taxon>Eukaryota</taxon>
        <taxon>Metazoa</taxon>
        <taxon>Ecdysozoa</taxon>
        <taxon>Nematoda</taxon>
        <taxon>Chromadorea</taxon>
        <taxon>Rhabditida</taxon>
        <taxon>Spirurina</taxon>
        <taxon>Spiruromorpha</taxon>
        <taxon>Filarioidea</taxon>
        <taxon>Onchocercidae</taxon>
        <taxon>Litomosoides</taxon>
    </lineage>
</organism>
<dbReference type="GO" id="GO:0000139">
    <property type="term" value="C:Golgi membrane"/>
    <property type="evidence" value="ECO:0007669"/>
    <property type="project" value="UniProtKB-SubCell"/>
</dbReference>
<dbReference type="EC" id="2.4.1.-" evidence="10"/>
<dbReference type="STRING" id="42156.A0A3P6U0M7"/>
<evidence type="ECO:0000256" key="5">
    <source>
        <dbReference type="ARBA" id="ARBA00022692"/>
    </source>
</evidence>
<keyword evidence="8 10" id="KW-0333">Golgi apparatus</keyword>
<keyword evidence="9" id="KW-0472">Membrane</keyword>
<protein>
    <recommendedName>
        <fullName evidence="10">Hexosyltransferase</fullName>
        <ecNumber evidence="10">2.4.1.-</ecNumber>
    </recommendedName>
</protein>
<evidence type="ECO:0000256" key="1">
    <source>
        <dbReference type="ARBA" id="ARBA00004323"/>
    </source>
</evidence>
<dbReference type="EMBL" id="UYRX01000623">
    <property type="protein sequence ID" value="VDK84630.1"/>
    <property type="molecule type" value="Genomic_DNA"/>
</dbReference>
<evidence type="ECO:0000256" key="7">
    <source>
        <dbReference type="ARBA" id="ARBA00022989"/>
    </source>
</evidence>
<dbReference type="GO" id="GO:0006493">
    <property type="term" value="P:protein O-linked glycosylation"/>
    <property type="evidence" value="ECO:0007669"/>
    <property type="project" value="TreeGrafter"/>
</dbReference>
<dbReference type="AlphaFoldDB" id="A0A3P6U0M7"/>
<dbReference type="Gene3D" id="3.90.550.50">
    <property type="match status" value="1"/>
</dbReference>
<dbReference type="PANTHER" id="PTHR11214:SF349">
    <property type="entry name" value="BETA-1,3-GALACTOSYLTRANSFERASE BRN"/>
    <property type="match status" value="1"/>
</dbReference>
<dbReference type="Pfam" id="PF01762">
    <property type="entry name" value="Galactosyl_T"/>
    <property type="match status" value="1"/>
</dbReference>
<keyword evidence="5" id="KW-0812">Transmembrane</keyword>
<sequence length="316" mass="37244">MPDMTDCRRDDVLRKLTYYSFLIDQLTMFSITVHFLQLILGIPVTGHYQSQGDGSMDVLLELSGRPASHLYENDWAYFEPFHIPKRQAIRVTWGSVLNHSDFTVKTIFVIGREHFNEENEELQKEIKLHKDVLIGDYIDSYWNNTLKFLSSVQFSFSYCHQNYTVPYAFFVDDDYLVLVQNLIAEIKKYDMNDRLYMGWRFDTRPFRTRFHKHRVSIASYPFNRYPPYISAGAVLLSSQTIREMYHAIQFTRLYVYDDVYAGILAKSLNLTVRHNKNMRFWKAAVSVETKNLICAHGFEGEHLNSLYNKFRAKGIL</sequence>